<dbReference type="GO" id="GO:0031267">
    <property type="term" value="F:small GTPase binding"/>
    <property type="evidence" value="ECO:0007669"/>
    <property type="project" value="TreeGrafter"/>
</dbReference>
<dbReference type="AlphaFoldDB" id="A0A6A4V7Y0"/>
<dbReference type="FunFam" id="1.10.472.80:FF:000019">
    <property type="entry name" value="USP6 N-terminal like"/>
    <property type="match status" value="1"/>
</dbReference>
<dbReference type="OrthoDB" id="294251at2759"/>
<sequence length="874" mass="96660">MSPAGGRGGDAELLAARAAAERAAIVAKYDLGREEGAQIDPWEDPKFEIYHVTDRYGFIHDCRLPETQTEVEKTLKELEVTREKKWLDMLHRWEKIRAGKDRKLADKLRRRVYKGIPDKLRGTVWGRMLNVEKLKQEQPGVYEKMRQSARLWSPEVRQIDLDVNRTYRDHIMFRERYGIKQKELFHVLAAYSVYNTELGYCQGMSQIAALTVYISPVSGVLSAYSVYNTELGYCQGMSQIAALTVYISPVSGVLSTYSVYNTELGYCQGMSQIAALTVYISPVSGVLSAYSVYNTELGYCQGMSQIAALLLMYLNEEDAFWALSVLMAGNMYNMHGLFIQGFPKLIRLQRHHEQILKKYLPKLKKHLDRHGIDTTIYTLKWFFQCFLDRVPFTLALRLWDAYILDGEKVLVTGAYMILKVHRKTLQHLPMEEILDFLQVRLERDFQQDDDSAMAELERCAVELRGARLERPEPPPDHELPQRPFGLFVPPPALVQAGLRRDMTAGEEKVVGDIQRIRQEAQLSAGEAWLPPERRRAPSLAEVPPTEYRYSEPSTLPWYQYQQDADRRLAALYPARAADQAVYPARPVDYSVPTGDRAVLWGGVCSSGNSHDASIDDFSSLPPLGSRTSLAATSASAADISTCSLRSLPGSSPAAGRRPAHLSLTGLAGDSAEPGAPQARSEPTTPRHAAASPDKVSIFVPYTPNGSLASARSGPERRTPRDGSADRAVGPAAGAVQVSPPTSWPDEAGSAGSPTTPVSHWPADSPPGWHSVPSPASQRGSVSPSSPVSPWSVSRGSSLARSSTQSPPAPAENGVPRRPDDEPLVTISTPEAGHVTRVSIRTARVTPRVTLAEMDEVGLFRPVPFVLESPETDLK</sequence>
<organism evidence="3 4">
    <name type="scientific">Amphibalanus amphitrite</name>
    <name type="common">Striped barnacle</name>
    <name type="synonym">Balanus amphitrite</name>
    <dbReference type="NCBI Taxonomy" id="1232801"/>
    <lineage>
        <taxon>Eukaryota</taxon>
        <taxon>Metazoa</taxon>
        <taxon>Ecdysozoa</taxon>
        <taxon>Arthropoda</taxon>
        <taxon>Crustacea</taxon>
        <taxon>Multicrustacea</taxon>
        <taxon>Cirripedia</taxon>
        <taxon>Thoracica</taxon>
        <taxon>Thoracicalcarea</taxon>
        <taxon>Balanomorpha</taxon>
        <taxon>Balanoidea</taxon>
        <taxon>Balanidae</taxon>
        <taxon>Amphibalaninae</taxon>
        <taxon>Amphibalanus</taxon>
    </lineage>
</organism>
<gene>
    <name evidence="3" type="primary">USP6NL_5</name>
    <name evidence="3" type="ORF">FJT64_014282</name>
</gene>
<dbReference type="EMBL" id="VIIS01002204">
    <property type="protein sequence ID" value="KAF0287280.1"/>
    <property type="molecule type" value="Genomic_DNA"/>
</dbReference>
<feature type="compositionally biased region" description="Basic and acidic residues" evidence="1">
    <location>
        <begin position="713"/>
        <end position="724"/>
    </location>
</feature>
<name>A0A6A4V7Y0_AMPAM</name>
<evidence type="ECO:0000313" key="3">
    <source>
        <dbReference type="EMBL" id="KAF0287280.1"/>
    </source>
</evidence>
<evidence type="ECO:0000256" key="1">
    <source>
        <dbReference type="SAM" id="MobiDB-lite"/>
    </source>
</evidence>
<evidence type="ECO:0000313" key="4">
    <source>
        <dbReference type="Proteomes" id="UP000440578"/>
    </source>
</evidence>
<proteinExistence type="predicted"/>
<dbReference type="Gene3D" id="1.10.472.80">
    <property type="entry name" value="Ypt/Rab-GAP domain of gyp1p, domain 3"/>
    <property type="match status" value="1"/>
</dbReference>
<comment type="caution">
    <text evidence="3">The sequence shown here is derived from an EMBL/GenBank/DDBJ whole genome shotgun (WGS) entry which is preliminary data.</text>
</comment>
<dbReference type="InterPro" id="IPR050302">
    <property type="entry name" value="Rab_GAP_TBC_domain"/>
</dbReference>
<dbReference type="Gene3D" id="1.10.8.270">
    <property type="entry name" value="putative rabgap domain of human tbc1 domain family member 14 like domains"/>
    <property type="match status" value="4"/>
</dbReference>
<accession>A0A6A4V7Y0</accession>
<dbReference type="GO" id="GO:0005096">
    <property type="term" value="F:GTPase activator activity"/>
    <property type="evidence" value="ECO:0007669"/>
    <property type="project" value="TreeGrafter"/>
</dbReference>
<dbReference type="PANTHER" id="PTHR47219">
    <property type="entry name" value="RAB GTPASE-ACTIVATING PROTEIN 1-LIKE"/>
    <property type="match status" value="1"/>
</dbReference>
<reference evidence="3 4" key="1">
    <citation type="submission" date="2019-07" db="EMBL/GenBank/DDBJ databases">
        <title>Draft genome assembly of a fouling barnacle, Amphibalanus amphitrite (Darwin, 1854): The first reference genome for Thecostraca.</title>
        <authorList>
            <person name="Kim W."/>
        </authorList>
    </citation>
    <scope>NUCLEOTIDE SEQUENCE [LARGE SCALE GENOMIC DNA]</scope>
    <source>
        <strain evidence="3">SNU_AA5</strain>
        <tissue evidence="3">Soma without cirri and trophi</tissue>
    </source>
</reference>
<feature type="compositionally biased region" description="Low complexity" evidence="1">
    <location>
        <begin position="773"/>
        <end position="805"/>
    </location>
</feature>
<keyword evidence="4" id="KW-1185">Reference proteome</keyword>
<dbReference type="SMART" id="SM00164">
    <property type="entry name" value="TBC"/>
    <property type="match status" value="1"/>
</dbReference>
<feature type="domain" description="Rab-GAP TBC" evidence="2">
    <location>
        <begin position="115"/>
        <end position="406"/>
    </location>
</feature>
<dbReference type="InterPro" id="IPR035969">
    <property type="entry name" value="Rab-GAP_TBC_sf"/>
</dbReference>
<dbReference type="SUPFAM" id="SSF47923">
    <property type="entry name" value="Ypt/Rab-GAP domain of gyp1p"/>
    <property type="match status" value="5"/>
</dbReference>
<dbReference type="InterPro" id="IPR000195">
    <property type="entry name" value="Rab-GAP-TBC_dom"/>
</dbReference>
<dbReference type="PANTHER" id="PTHR47219:SF25">
    <property type="entry name" value="RAB-GAP TBC DOMAIN-CONTAINING PROTEIN"/>
    <property type="match status" value="1"/>
</dbReference>
<feature type="region of interest" description="Disordered" evidence="1">
    <location>
        <begin position="664"/>
        <end position="826"/>
    </location>
</feature>
<dbReference type="Pfam" id="PF00566">
    <property type="entry name" value="RabGAP-TBC"/>
    <property type="match status" value="4"/>
</dbReference>
<dbReference type="Proteomes" id="UP000440578">
    <property type="component" value="Unassembled WGS sequence"/>
</dbReference>
<dbReference type="Gene3D" id="1.10.10.750">
    <property type="entry name" value="Ypt/Rab-GAP domain of gyp1p, domain 1"/>
    <property type="match status" value="1"/>
</dbReference>
<dbReference type="FunFam" id="1.10.8.270:FF:000016">
    <property type="entry name" value="TBC1 domain family member 2A"/>
    <property type="match status" value="1"/>
</dbReference>
<protein>
    <submittedName>
        <fullName evidence="3">USP6 N-terminal-like protein</fullName>
    </submittedName>
</protein>
<dbReference type="PROSITE" id="PS50086">
    <property type="entry name" value="TBC_RABGAP"/>
    <property type="match status" value="1"/>
</dbReference>
<evidence type="ECO:0000259" key="2">
    <source>
        <dbReference type="PROSITE" id="PS50086"/>
    </source>
</evidence>